<feature type="non-terminal residue" evidence="2">
    <location>
        <position position="698"/>
    </location>
</feature>
<dbReference type="EMBL" id="CAUYUJ010016369">
    <property type="protein sequence ID" value="CAK0864461.1"/>
    <property type="molecule type" value="Genomic_DNA"/>
</dbReference>
<reference evidence="2" key="1">
    <citation type="submission" date="2023-10" db="EMBL/GenBank/DDBJ databases">
        <authorList>
            <person name="Chen Y."/>
            <person name="Shah S."/>
            <person name="Dougan E. K."/>
            <person name="Thang M."/>
            <person name="Chan C."/>
        </authorList>
    </citation>
    <scope>NUCLEOTIDE SEQUENCE [LARGE SCALE GENOMIC DNA]</scope>
</reference>
<name>A0ABN9UWD7_9DINO</name>
<dbReference type="PANTHER" id="PTHR11439:SF455">
    <property type="entry name" value="RLK (RECEPTOR-LIKE PROTEIN KINASE) 8, PUTATIVE-RELATED"/>
    <property type="match status" value="1"/>
</dbReference>
<feature type="region of interest" description="Disordered" evidence="1">
    <location>
        <begin position="477"/>
        <end position="496"/>
    </location>
</feature>
<gene>
    <name evidence="2" type="ORF">PCOR1329_LOCUS52354</name>
</gene>
<sequence length="698" mass="74901">MAWSAAETRDSLPSGGVGSCAGAREDEKAARRRLVATQVNTYNREDVTQAPPPIKASRLIVSMAATKTIAKGQHDWLIGRHDIRAACFHAAGSGKVVIIPHRGLAPPGVGWGALKALHGARESSKRWGNEVTDTMKLEGARQVVLVPMMFGSDSFGYATCCHGDDFLTAGTASVGAHDEIDRVLTNNFDAKMAIRWTLEGFEWGANPKHVDDLLVLAGFNEDSKGAPSSKSTAAGRRDGGDDLEGEAATDFKQDAGAALYLSIDRPTVQFVASQVMAGMSMPTSRGLQLQRVARYALKYPTEVRLFKCQKEPGGLCVYTDTDWAADELTRKSTSCKVERYGDHMLDCSVAKQATIASSSGVAEFYGIARAVAIGKQTSQILRQMGLASDLATASGSSAARGIGAWTGSGADRHLAIKELCVQEALRNKEFELAIAHAAEGQHLARAIRWTPEGFEWGANPKQVEDLLLALAGFNKDSKGAPTPSSISTAAGRRDRDDDLEGEAATNFKQDAGTALYLSIDRPTVQFAASQVMARIGMPKVLHGLQLQRVWLFKCQKEPGGLCVYTETDWAADELTRKSTSCKVERYGDHMLDCSVAKQATIASPSGEAEFYGIARAVAIGKQTSQTLRQMGLASDLAAASGSSAARGIGAWTGSGADRHLAIKELWLQEALRNKEFELAIVDALLNWGRHRHEGACSR</sequence>
<proteinExistence type="predicted"/>
<evidence type="ECO:0000313" key="2">
    <source>
        <dbReference type="EMBL" id="CAK0864461.1"/>
    </source>
</evidence>
<feature type="region of interest" description="Disordered" evidence="1">
    <location>
        <begin position="1"/>
        <end position="24"/>
    </location>
</feature>
<accession>A0ABN9UWD7</accession>
<keyword evidence="3" id="KW-1185">Reference proteome</keyword>
<comment type="caution">
    <text evidence="2">The sequence shown here is derived from an EMBL/GenBank/DDBJ whole genome shotgun (WGS) entry which is preliminary data.</text>
</comment>
<dbReference type="Proteomes" id="UP001189429">
    <property type="component" value="Unassembled WGS sequence"/>
</dbReference>
<evidence type="ECO:0000313" key="3">
    <source>
        <dbReference type="Proteomes" id="UP001189429"/>
    </source>
</evidence>
<protein>
    <submittedName>
        <fullName evidence="2">Uncharacterized protein</fullName>
    </submittedName>
</protein>
<feature type="region of interest" description="Disordered" evidence="1">
    <location>
        <begin position="223"/>
        <end position="246"/>
    </location>
</feature>
<organism evidence="2 3">
    <name type="scientific">Prorocentrum cordatum</name>
    <dbReference type="NCBI Taxonomy" id="2364126"/>
    <lineage>
        <taxon>Eukaryota</taxon>
        <taxon>Sar</taxon>
        <taxon>Alveolata</taxon>
        <taxon>Dinophyceae</taxon>
        <taxon>Prorocentrales</taxon>
        <taxon>Prorocentraceae</taxon>
        <taxon>Prorocentrum</taxon>
    </lineage>
</organism>
<dbReference type="PANTHER" id="PTHR11439">
    <property type="entry name" value="GAG-POL-RELATED RETROTRANSPOSON"/>
    <property type="match status" value="1"/>
</dbReference>
<evidence type="ECO:0000256" key="1">
    <source>
        <dbReference type="SAM" id="MobiDB-lite"/>
    </source>
</evidence>